<accession>A0A073AVY6</accession>
<gene>
    <name evidence="1" type="ORF">GU90_14495</name>
</gene>
<proteinExistence type="predicted"/>
<keyword evidence="2" id="KW-1185">Reference proteome</keyword>
<protein>
    <submittedName>
        <fullName evidence="1">Uncharacterized protein</fullName>
    </submittedName>
</protein>
<reference evidence="1 2" key="1">
    <citation type="submission" date="2014-06" db="EMBL/GenBank/DDBJ databases">
        <title>Saccharopolyspora rectivirgula DSM-43113 Genome sequencing.</title>
        <authorList>
            <person name="Barrera C."/>
            <person name="Millon L."/>
            <person name="Rognon B."/>
            <person name="Zaugg C."/>
            <person name="Monod M."/>
        </authorList>
    </citation>
    <scope>NUCLEOTIDE SEQUENCE [LARGE SCALE GENOMIC DNA]</scope>
    <source>
        <strain evidence="1 2">DSM 43113</strain>
    </source>
</reference>
<dbReference type="Proteomes" id="UP000031419">
    <property type="component" value="Unassembled WGS sequence"/>
</dbReference>
<name>A0A073AVY6_9PSEU</name>
<comment type="caution">
    <text evidence="1">The sequence shown here is derived from an EMBL/GenBank/DDBJ whole genome shotgun (WGS) entry which is preliminary data.</text>
</comment>
<evidence type="ECO:0000313" key="2">
    <source>
        <dbReference type="Proteomes" id="UP000031419"/>
    </source>
</evidence>
<dbReference type="EMBL" id="JNVU01000037">
    <property type="protein sequence ID" value="KEI43555.1"/>
    <property type="molecule type" value="Genomic_DNA"/>
</dbReference>
<organism evidence="1 2">
    <name type="scientific">Saccharopolyspora rectivirgula</name>
    <dbReference type="NCBI Taxonomy" id="28042"/>
    <lineage>
        <taxon>Bacteria</taxon>
        <taxon>Bacillati</taxon>
        <taxon>Actinomycetota</taxon>
        <taxon>Actinomycetes</taxon>
        <taxon>Pseudonocardiales</taxon>
        <taxon>Pseudonocardiaceae</taxon>
        <taxon>Saccharopolyspora</taxon>
    </lineage>
</organism>
<dbReference type="AlphaFoldDB" id="A0A073AVY6"/>
<evidence type="ECO:0000313" key="1">
    <source>
        <dbReference type="EMBL" id="KEI43555.1"/>
    </source>
</evidence>
<dbReference type="STRING" id="28042.GU90_14495"/>
<sequence>MCSVLPRARIWGLLNKYWGFDAEQQEEIRAQDSGCYRCSWMPDHEQRWGHCSRTVVGDASSSSNAQDELRDEHLFQHQGDYVHITAGEASAHGWWTTNDPYLLDKTGTVVVELQYLTESGWQTVVTGPPRSIRPNQTSKRANARIACRTTAPLGEWRSVVDVDIDWVIDDSNVLITPVRLLPCHP</sequence>